<evidence type="ECO:0000313" key="3">
    <source>
        <dbReference type="Proteomes" id="UP001292094"/>
    </source>
</evidence>
<dbReference type="Proteomes" id="UP001292094">
    <property type="component" value="Unassembled WGS sequence"/>
</dbReference>
<sequence>NFFSCSAHSIPTNSDIKETRNVNGLDMEISLAVNQLAILQLLNGEVTGTECERMSRLDSEEKEELRNLKEEVATLRQTQATLRDNISELSEALTNVSENQDLIEDLRQKYVQLEGIVSLLCNNCSRQSDDDPEAQGNQPTLREQNYERLRAELDQGPSSSLAVVTQSQMPLRISSAAGGQGCILFVLSTLE</sequence>
<evidence type="ECO:0000256" key="1">
    <source>
        <dbReference type="SAM" id="Coils"/>
    </source>
</evidence>
<feature type="non-terminal residue" evidence="2">
    <location>
        <position position="1"/>
    </location>
</feature>
<organism evidence="2 3">
    <name type="scientific">Petrolisthes manimaculis</name>
    <dbReference type="NCBI Taxonomy" id="1843537"/>
    <lineage>
        <taxon>Eukaryota</taxon>
        <taxon>Metazoa</taxon>
        <taxon>Ecdysozoa</taxon>
        <taxon>Arthropoda</taxon>
        <taxon>Crustacea</taxon>
        <taxon>Multicrustacea</taxon>
        <taxon>Malacostraca</taxon>
        <taxon>Eumalacostraca</taxon>
        <taxon>Eucarida</taxon>
        <taxon>Decapoda</taxon>
        <taxon>Pleocyemata</taxon>
        <taxon>Anomura</taxon>
        <taxon>Galatheoidea</taxon>
        <taxon>Porcellanidae</taxon>
        <taxon>Petrolisthes</taxon>
    </lineage>
</organism>
<dbReference type="EMBL" id="JAWZYT010003649">
    <property type="protein sequence ID" value="KAK4297390.1"/>
    <property type="molecule type" value="Genomic_DNA"/>
</dbReference>
<reference evidence="2" key="1">
    <citation type="submission" date="2023-11" db="EMBL/GenBank/DDBJ databases">
        <title>Genome assemblies of two species of porcelain crab, Petrolisthes cinctipes and Petrolisthes manimaculis (Anomura: Porcellanidae).</title>
        <authorList>
            <person name="Angst P."/>
        </authorList>
    </citation>
    <scope>NUCLEOTIDE SEQUENCE</scope>
    <source>
        <strain evidence="2">PB745_02</strain>
        <tissue evidence="2">Gill</tissue>
    </source>
</reference>
<evidence type="ECO:0000313" key="2">
    <source>
        <dbReference type="EMBL" id="KAK4297390.1"/>
    </source>
</evidence>
<keyword evidence="1" id="KW-0175">Coiled coil</keyword>
<keyword evidence="3" id="KW-1185">Reference proteome</keyword>
<dbReference type="AlphaFoldDB" id="A0AAE1NW17"/>
<name>A0AAE1NW17_9EUCA</name>
<protein>
    <submittedName>
        <fullName evidence="2">Uncharacterized protein</fullName>
    </submittedName>
</protein>
<gene>
    <name evidence="2" type="ORF">Pmani_030180</name>
</gene>
<comment type="caution">
    <text evidence="2">The sequence shown here is derived from an EMBL/GenBank/DDBJ whole genome shotgun (WGS) entry which is preliminary data.</text>
</comment>
<proteinExistence type="predicted"/>
<accession>A0AAE1NW17</accession>
<feature type="coiled-coil region" evidence="1">
    <location>
        <begin position="51"/>
        <end position="109"/>
    </location>
</feature>